<evidence type="ECO:0000313" key="7">
    <source>
        <dbReference type="EMBL" id="PIZ14666.1"/>
    </source>
</evidence>
<protein>
    <recommendedName>
        <fullName evidence="6">Peptidase M10 metallopeptidase domain-containing protein</fullName>
    </recommendedName>
</protein>
<keyword evidence="5" id="KW-0732">Signal</keyword>
<keyword evidence="3" id="KW-0378">Hydrolase</keyword>
<comment type="caution">
    <text evidence="7">The sequence shown here is derived from an EMBL/GenBank/DDBJ whole genome shotgun (WGS) entry which is preliminary data.</text>
</comment>
<evidence type="ECO:0000256" key="3">
    <source>
        <dbReference type="ARBA" id="ARBA00022801"/>
    </source>
</evidence>
<dbReference type="Gene3D" id="2.60.40.4070">
    <property type="match status" value="1"/>
</dbReference>
<evidence type="ECO:0000313" key="8">
    <source>
        <dbReference type="Proteomes" id="UP000229307"/>
    </source>
</evidence>
<dbReference type="InterPro" id="IPR024079">
    <property type="entry name" value="MetalloPept_cat_dom_sf"/>
</dbReference>
<dbReference type="Gene3D" id="2.60.40.10">
    <property type="entry name" value="Immunoglobulins"/>
    <property type="match status" value="4"/>
</dbReference>
<dbReference type="NCBIfam" id="TIGR04183">
    <property type="entry name" value="Por_Secre_tail"/>
    <property type="match status" value="1"/>
</dbReference>
<evidence type="ECO:0000256" key="5">
    <source>
        <dbReference type="SAM" id="SignalP"/>
    </source>
</evidence>
<evidence type="ECO:0000256" key="4">
    <source>
        <dbReference type="ARBA" id="ARBA00022833"/>
    </source>
</evidence>
<feature type="chain" id="PRO_5014818415" description="Peptidase M10 metallopeptidase domain-containing protein" evidence="5">
    <location>
        <begin position="25"/>
        <end position="938"/>
    </location>
</feature>
<dbReference type="GO" id="GO:0008270">
    <property type="term" value="F:zinc ion binding"/>
    <property type="evidence" value="ECO:0007669"/>
    <property type="project" value="InterPro"/>
</dbReference>
<dbReference type="Pfam" id="PF00413">
    <property type="entry name" value="Peptidase_M10"/>
    <property type="match status" value="1"/>
</dbReference>
<dbReference type="SUPFAM" id="SSF55486">
    <property type="entry name" value="Metalloproteases ('zincins'), catalytic domain"/>
    <property type="match status" value="1"/>
</dbReference>
<dbReference type="InterPro" id="IPR026444">
    <property type="entry name" value="Secre_tail"/>
</dbReference>
<dbReference type="GO" id="GO:0006508">
    <property type="term" value="P:proteolysis"/>
    <property type="evidence" value="ECO:0007669"/>
    <property type="project" value="UniProtKB-KW"/>
</dbReference>
<proteinExistence type="predicted"/>
<sequence length="938" mass="102147">MKRTGLAISILVFMLCAQSCRAFKMDTDGSYPTEHELHWLSSAIPVKYYIGETPPKDVALSDAVNAVTSAFQVWESVPSSFIAFDYKGTTTANPVAGTMDGKNLVRWVKESEWGERPANAIAYVWVFSSQVDGRILECDIDFADSCSWSTTGLTQTFDIQNVAANEVGKFIGLGSLNGFHDKEKTMYGSFSTQEIKKRTLDEDDEAGANHIYPVIEEPKLDHMPYYTRTGDYTVSWQGGSNTDYYELQESDTPIFIAPVSNTITLNSKVYSGKPEGNYFYQVRSHGDTEGNSEWCAGDSIFVDWTPPVGSILIDSGAEFINTVGAVLYFTCIETLSGIDTTVVSNLADFSISDTSFYSDTKAWVLESGSDGTRTVYVVFYDEAANTSVVYSDTIVVDRVQPSTVTFAPVPDWTDTNSVVLDWDDTLDTMAGLLRYAVLRSDSYSGPYSEIISCDTSACADTDVLDGQEWFYRIKAYDRAGNYSVSDPDSTFVDVAAPGIPVLTFPQDNAKINDATPLFTWSIADTGSPLTFRIEVSETISFPSLTYENTVTSQSCGLTEALAVYTTYYWRVFVWDVFRSGTVSATYSFSMDTYPPQVYIQSPENGSITNAAVAVCTGTIEDSSPVNTAVLYLNGAAQVININTGTFFETITFKKGFNEISVLVCDAYGNTGSSAVSIDCITVISGAIFPSSAETTVPSAYAEITVPSGAFSETVEIAIAGSPVYDSIAVANNAAAADRNLRLVTELGGTICEALAFRIIDGVFSCTQVLTGLFNKDLEIAVFYPVSQAILLAEDALRAYYLDTGTLRWVIVPGAQTVDKVRRCVSFNVNHLSIFRIMSLSFAAQDLTGVLVYPNPFTPSSAVGGKLKFTKLTAKAVIRIYTVSGELVYTIDKAGDPTDRAEWDGKNTAGENAANGLYYYVITTEGSAEKKIGKFVVRK</sequence>
<gene>
    <name evidence="7" type="ORF">COY52_11550</name>
</gene>
<dbReference type="EMBL" id="PFMR01000319">
    <property type="protein sequence ID" value="PIZ14666.1"/>
    <property type="molecule type" value="Genomic_DNA"/>
</dbReference>
<dbReference type="InterPro" id="IPR001818">
    <property type="entry name" value="Pept_M10_metallopeptidase"/>
</dbReference>
<accession>A0A2M7S543</accession>
<evidence type="ECO:0000256" key="1">
    <source>
        <dbReference type="ARBA" id="ARBA00022670"/>
    </source>
</evidence>
<organism evidence="7 8">
    <name type="scientific">Candidatus Desantisbacteria bacterium CG_4_10_14_0_8_um_filter_48_22</name>
    <dbReference type="NCBI Taxonomy" id="1974543"/>
    <lineage>
        <taxon>Bacteria</taxon>
        <taxon>Candidatus Desantisiibacteriota</taxon>
    </lineage>
</organism>
<evidence type="ECO:0000256" key="2">
    <source>
        <dbReference type="ARBA" id="ARBA00022723"/>
    </source>
</evidence>
<keyword evidence="1" id="KW-0645">Protease</keyword>
<name>A0A2M7S543_9BACT</name>
<dbReference type="Proteomes" id="UP000229307">
    <property type="component" value="Unassembled WGS sequence"/>
</dbReference>
<dbReference type="InterPro" id="IPR013783">
    <property type="entry name" value="Ig-like_fold"/>
</dbReference>
<dbReference type="Pfam" id="PF09136">
    <property type="entry name" value="Glucodextran_B"/>
    <property type="match status" value="1"/>
</dbReference>
<dbReference type="SUPFAM" id="SSF49265">
    <property type="entry name" value="Fibronectin type III"/>
    <property type="match status" value="1"/>
</dbReference>
<dbReference type="AlphaFoldDB" id="A0A2M7S543"/>
<dbReference type="InterPro" id="IPR036116">
    <property type="entry name" value="FN3_sf"/>
</dbReference>
<dbReference type="Gene3D" id="3.40.390.10">
    <property type="entry name" value="Collagenase (Catalytic Domain)"/>
    <property type="match status" value="1"/>
</dbReference>
<keyword evidence="2" id="KW-0479">Metal-binding</keyword>
<dbReference type="Pfam" id="PF13585">
    <property type="entry name" value="CHU_C"/>
    <property type="match status" value="1"/>
</dbReference>
<feature type="signal peptide" evidence="5">
    <location>
        <begin position="1"/>
        <end position="24"/>
    </location>
</feature>
<evidence type="ECO:0000259" key="6">
    <source>
        <dbReference type="Pfam" id="PF00413"/>
    </source>
</evidence>
<dbReference type="GO" id="GO:0004222">
    <property type="term" value="F:metalloendopeptidase activity"/>
    <property type="evidence" value="ECO:0007669"/>
    <property type="project" value="InterPro"/>
</dbReference>
<feature type="domain" description="Peptidase M10 metallopeptidase" evidence="6">
    <location>
        <begin position="45"/>
        <end position="212"/>
    </location>
</feature>
<reference evidence="8" key="1">
    <citation type="submission" date="2017-09" db="EMBL/GenBank/DDBJ databases">
        <title>Depth-based differentiation of microbial function through sediment-hosted aquifers and enrichment of novel symbionts in the deep terrestrial subsurface.</title>
        <authorList>
            <person name="Probst A.J."/>
            <person name="Ladd B."/>
            <person name="Jarett J.K."/>
            <person name="Geller-Mcgrath D.E."/>
            <person name="Sieber C.M.K."/>
            <person name="Emerson J.B."/>
            <person name="Anantharaman K."/>
            <person name="Thomas B.C."/>
            <person name="Malmstrom R."/>
            <person name="Stieglmeier M."/>
            <person name="Klingl A."/>
            <person name="Woyke T."/>
            <person name="Ryan C.M."/>
            <person name="Banfield J.F."/>
        </authorList>
    </citation>
    <scope>NUCLEOTIDE SEQUENCE [LARGE SCALE GENOMIC DNA]</scope>
</reference>
<dbReference type="GO" id="GO:0031012">
    <property type="term" value="C:extracellular matrix"/>
    <property type="evidence" value="ECO:0007669"/>
    <property type="project" value="InterPro"/>
</dbReference>
<keyword evidence="4" id="KW-0862">Zinc</keyword>